<name>A0A1I7WLH3_HETBA</name>
<sequence>MQTFVVVIYEKISWMLDRMVSETECPSRISACAGAFRFVHLLVVSMKYKAPYKCPVVVDDGHLIVHCSSRLDF</sequence>
<organism evidence="1 2">
    <name type="scientific">Heterorhabditis bacteriophora</name>
    <name type="common">Entomopathogenic nematode worm</name>
    <dbReference type="NCBI Taxonomy" id="37862"/>
    <lineage>
        <taxon>Eukaryota</taxon>
        <taxon>Metazoa</taxon>
        <taxon>Ecdysozoa</taxon>
        <taxon>Nematoda</taxon>
        <taxon>Chromadorea</taxon>
        <taxon>Rhabditida</taxon>
        <taxon>Rhabditina</taxon>
        <taxon>Rhabditomorpha</taxon>
        <taxon>Strongyloidea</taxon>
        <taxon>Heterorhabditidae</taxon>
        <taxon>Heterorhabditis</taxon>
    </lineage>
</organism>
<reference evidence="2" key="1">
    <citation type="submission" date="2016-11" db="UniProtKB">
        <authorList>
            <consortium name="WormBaseParasite"/>
        </authorList>
    </citation>
    <scope>IDENTIFICATION</scope>
</reference>
<keyword evidence="1" id="KW-1185">Reference proteome</keyword>
<evidence type="ECO:0000313" key="1">
    <source>
        <dbReference type="Proteomes" id="UP000095283"/>
    </source>
</evidence>
<proteinExistence type="predicted"/>
<dbReference type="Proteomes" id="UP000095283">
    <property type="component" value="Unplaced"/>
</dbReference>
<dbReference type="WBParaSite" id="Hba_05988">
    <property type="protein sequence ID" value="Hba_05988"/>
    <property type="gene ID" value="Hba_05988"/>
</dbReference>
<accession>A0A1I7WLH3</accession>
<protein>
    <submittedName>
        <fullName evidence="2">Ovule protein</fullName>
    </submittedName>
</protein>
<dbReference type="AlphaFoldDB" id="A0A1I7WLH3"/>
<evidence type="ECO:0000313" key="2">
    <source>
        <dbReference type="WBParaSite" id="Hba_05988"/>
    </source>
</evidence>